<evidence type="ECO:0000313" key="4">
    <source>
        <dbReference type="Proteomes" id="UP000267096"/>
    </source>
</evidence>
<feature type="region of interest" description="Disordered" evidence="1">
    <location>
        <begin position="1"/>
        <end position="22"/>
    </location>
</feature>
<evidence type="ECO:0000256" key="1">
    <source>
        <dbReference type="SAM" id="MobiDB-lite"/>
    </source>
</evidence>
<gene>
    <name evidence="3" type="ORF">ASIM_LOCUS19087</name>
</gene>
<protein>
    <submittedName>
        <fullName evidence="5">Transmembrane protein</fullName>
    </submittedName>
</protein>
<dbReference type="AlphaFoldDB" id="A0A0M3KFD9"/>
<evidence type="ECO:0000313" key="5">
    <source>
        <dbReference type="WBParaSite" id="ASIM_0001969801-mRNA-1"/>
    </source>
</evidence>
<organism evidence="5">
    <name type="scientific">Anisakis simplex</name>
    <name type="common">Herring worm</name>
    <dbReference type="NCBI Taxonomy" id="6269"/>
    <lineage>
        <taxon>Eukaryota</taxon>
        <taxon>Metazoa</taxon>
        <taxon>Ecdysozoa</taxon>
        <taxon>Nematoda</taxon>
        <taxon>Chromadorea</taxon>
        <taxon>Rhabditida</taxon>
        <taxon>Spirurina</taxon>
        <taxon>Ascaridomorpha</taxon>
        <taxon>Ascaridoidea</taxon>
        <taxon>Anisakidae</taxon>
        <taxon>Anisakis</taxon>
        <taxon>Anisakis simplex complex</taxon>
    </lineage>
</organism>
<keyword evidence="4" id="KW-1185">Reference proteome</keyword>
<evidence type="ECO:0000313" key="3">
    <source>
        <dbReference type="EMBL" id="VDK67492.1"/>
    </source>
</evidence>
<name>A0A0M3KFD9_ANISI</name>
<dbReference type="Proteomes" id="UP000267096">
    <property type="component" value="Unassembled WGS sequence"/>
</dbReference>
<evidence type="ECO:0000256" key="2">
    <source>
        <dbReference type="SAM" id="Phobius"/>
    </source>
</evidence>
<dbReference type="WBParaSite" id="ASIM_0001969801-mRNA-1">
    <property type="protein sequence ID" value="ASIM_0001969801-mRNA-1"/>
    <property type="gene ID" value="ASIM_0001969801"/>
</dbReference>
<proteinExistence type="predicted"/>
<keyword evidence="2" id="KW-0812">Transmembrane</keyword>
<feature type="transmembrane region" description="Helical" evidence="2">
    <location>
        <begin position="38"/>
        <end position="58"/>
    </location>
</feature>
<reference evidence="3 4" key="2">
    <citation type="submission" date="2018-11" db="EMBL/GenBank/DDBJ databases">
        <authorList>
            <consortium name="Pathogen Informatics"/>
        </authorList>
    </citation>
    <scope>NUCLEOTIDE SEQUENCE [LARGE SCALE GENOMIC DNA]</scope>
</reference>
<keyword evidence="2" id="KW-1133">Transmembrane helix</keyword>
<dbReference type="EMBL" id="UYRR01036598">
    <property type="protein sequence ID" value="VDK67492.1"/>
    <property type="molecule type" value="Genomic_DNA"/>
</dbReference>
<reference evidence="5" key="1">
    <citation type="submission" date="2017-02" db="UniProtKB">
        <authorList>
            <consortium name="WormBaseParasite"/>
        </authorList>
    </citation>
    <scope>IDENTIFICATION</scope>
</reference>
<keyword evidence="2" id="KW-0472">Membrane</keyword>
<accession>A0A0M3KFD9</accession>
<sequence>MVRSSIVSDNGAGSTGTGGRGETAPLTWVAAGFDCTSAALTAIEFIHLIIIFTFLCHYHGSPQKIFSTSCVDVVCWVPFAVEMAKRPCAAEAFSANPLSVYKEYSQQL</sequence>